<evidence type="ECO:0000313" key="3">
    <source>
        <dbReference type="EMBL" id="APH55606.1"/>
    </source>
</evidence>
<organism evidence="3 4">
    <name type="scientific">Granulibacter bethesdensis</name>
    <dbReference type="NCBI Taxonomy" id="364410"/>
    <lineage>
        <taxon>Bacteria</taxon>
        <taxon>Pseudomonadati</taxon>
        <taxon>Pseudomonadota</taxon>
        <taxon>Alphaproteobacteria</taxon>
        <taxon>Acetobacterales</taxon>
        <taxon>Acetobacteraceae</taxon>
        <taxon>Granulibacter</taxon>
    </lineage>
</organism>
<sequence length="247" mass="26010">MRAPKRILILGATSAMAQEAARLWAAQGARIGLLARDEGRLAVIADDLATRGASEIVTVSCDCAKAESVAALDDIAARFGGLDIVLLAYGVLGDQTMLERNPTALVDLLQVNFVSAALWCQAASNLLEKQTFGSLVVIGSVAGDRGRQSNYVYGAAKAGLGVLVQGIAHRLARSGARAVLIKPGFVDTPMTAGFSKGPLWASAEQLGKIIAGAAENGRTIVYAPGFWRLIMLVIRSVPARIFHKTRL</sequence>
<dbReference type="AlphaFoldDB" id="A0AAC9K8D5"/>
<dbReference type="CDD" id="cd05233">
    <property type="entry name" value="SDR_c"/>
    <property type="match status" value="1"/>
</dbReference>
<comment type="similarity">
    <text evidence="1">Belongs to the short-chain dehydrogenases/reductases (SDR) family.</text>
</comment>
<accession>A0AAC9K8D5</accession>
<protein>
    <submittedName>
        <fullName evidence="3">Acetoacetyl-CoA reductase</fullName>
        <ecNumber evidence="3">1.1.1.36</ecNumber>
    </submittedName>
</protein>
<reference evidence="4" key="1">
    <citation type="submission" date="2016-11" db="EMBL/GenBank/DDBJ databases">
        <title>Comparative genomic and phenotypic analysis of Granulibacter bethesdensis clinical isolates from patients with chronic granulomatous disease.</title>
        <authorList>
            <person name="Zarember K.A."/>
            <person name="Porcella S.F."/>
            <person name="Chu J."/>
            <person name="Ding L."/>
            <person name="Dahlstrom E."/>
            <person name="Barbian K."/>
            <person name="Martens C."/>
            <person name="Sykora L."/>
            <person name="Kramer S."/>
            <person name="Pettinato A.M."/>
            <person name="Hong H."/>
            <person name="Wald G."/>
            <person name="Berg L.J."/>
            <person name="Rogge L.S."/>
            <person name="Greenberg D.E."/>
            <person name="Falcone E.L."/>
            <person name="Neves J.F."/>
            <person name="Simoes M.J."/>
            <person name="Casal M."/>
            <person name="Rodriguez-Lopez F.C."/>
            <person name="Zelazny A."/>
            <person name="Gallin J.I."/>
            <person name="Holland S.M."/>
        </authorList>
    </citation>
    <scope>NUCLEOTIDE SEQUENCE [LARGE SCALE GENOMIC DNA]</scope>
    <source>
        <strain evidence="4">NIH9.1</strain>
    </source>
</reference>
<dbReference type="PRINTS" id="PR00081">
    <property type="entry name" value="GDHRDH"/>
</dbReference>
<dbReference type="PANTHER" id="PTHR43669">
    <property type="entry name" value="5-KETO-D-GLUCONATE 5-REDUCTASE"/>
    <property type="match status" value="1"/>
</dbReference>
<dbReference type="Proteomes" id="UP000182373">
    <property type="component" value="Chromosome"/>
</dbReference>
<dbReference type="GO" id="GO:0018454">
    <property type="term" value="F:acetoacetyl-CoA reductase activity"/>
    <property type="evidence" value="ECO:0007669"/>
    <property type="project" value="UniProtKB-EC"/>
</dbReference>
<keyword evidence="2 3" id="KW-0560">Oxidoreductase</keyword>
<name>A0AAC9K8D5_9PROT</name>
<dbReference type="InterPro" id="IPR036291">
    <property type="entry name" value="NAD(P)-bd_dom_sf"/>
</dbReference>
<dbReference type="RefSeq" id="WP_072573334.1">
    <property type="nucleotide sequence ID" value="NZ_CP018191.1"/>
</dbReference>
<dbReference type="Pfam" id="PF00106">
    <property type="entry name" value="adh_short"/>
    <property type="match status" value="1"/>
</dbReference>
<dbReference type="PROSITE" id="PS00061">
    <property type="entry name" value="ADH_SHORT"/>
    <property type="match status" value="1"/>
</dbReference>
<dbReference type="InterPro" id="IPR002347">
    <property type="entry name" value="SDR_fam"/>
</dbReference>
<dbReference type="EMBL" id="CP018191">
    <property type="protein sequence ID" value="APH55606.1"/>
    <property type="molecule type" value="Genomic_DNA"/>
</dbReference>
<evidence type="ECO:0000256" key="2">
    <source>
        <dbReference type="ARBA" id="ARBA00023002"/>
    </source>
</evidence>
<dbReference type="EC" id="1.1.1.36" evidence="3"/>
<gene>
    <name evidence="3" type="ORF">GbCGDNIH9_2279</name>
</gene>
<proteinExistence type="inferred from homology"/>
<evidence type="ECO:0000313" key="4">
    <source>
        <dbReference type="Proteomes" id="UP000182373"/>
    </source>
</evidence>
<evidence type="ECO:0000256" key="1">
    <source>
        <dbReference type="ARBA" id="ARBA00006484"/>
    </source>
</evidence>
<dbReference type="SUPFAM" id="SSF51735">
    <property type="entry name" value="NAD(P)-binding Rossmann-fold domains"/>
    <property type="match status" value="1"/>
</dbReference>
<dbReference type="InterPro" id="IPR020904">
    <property type="entry name" value="Sc_DH/Rdtase_CS"/>
</dbReference>
<dbReference type="Gene3D" id="3.40.50.720">
    <property type="entry name" value="NAD(P)-binding Rossmann-like Domain"/>
    <property type="match status" value="1"/>
</dbReference>
<dbReference type="PANTHER" id="PTHR43669:SF6">
    <property type="entry name" value="DECAPRENYLPHOSPHORYL-2-KETO-BETA-D-ERYTHRO-PENTOSE REDUCTASE"/>
    <property type="match status" value="1"/>
</dbReference>